<dbReference type="NCBIfam" id="TIGR00377">
    <property type="entry name" value="ant_ant_sig"/>
    <property type="match status" value="1"/>
</dbReference>
<dbReference type="EMBL" id="VFOZ01000001">
    <property type="protein sequence ID" value="TQM01215.1"/>
    <property type="molecule type" value="Genomic_DNA"/>
</dbReference>
<dbReference type="PANTHER" id="PTHR33495:SF2">
    <property type="entry name" value="ANTI-SIGMA FACTOR ANTAGONIST TM_1081-RELATED"/>
    <property type="match status" value="1"/>
</dbReference>
<evidence type="ECO:0000313" key="5">
    <source>
        <dbReference type="Proteomes" id="UP000316096"/>
    </source>
</evidence>
<comment type="caution">
    <text evidence="4">The sequence shown here is derived from an EMBL/GenBank/DDBJ whole genome shotgun (WGS) entry which is preliminary data.</text>
</comment>
<evidence type="ECO:0000313" key="4">
    <source>
        <dbReference type="EMBL" id="TQM01215.1"/>
    </source>
</evidence>
<comment type="similarity">
    <text evidence="1 2">Belongs to the anti-sigma-factor antagonist family.</text>
</comment>
<evidence type="ECO:0000256" key="2">
    <source>
        <dbReference type="RuleBase" id="RU003749"/>
    </source>
</evidence>
<organism evidence="4 5">
    <name type="scientific">Actinoallomurus bryophytorum</name>
    <dbReference type="NCBI Taxonomy" id="1490222"/>
    <lineage>
        <taxon>Bacteria</taxon>
        <taxon>Bacillati</taxon>
        <taxon>Actinomycetota</taxon>
        <taxon>Actinomycetes</taxon>
        <taxon>Streptosporangiales</taxon>
        <taxon>Thermomonosporaceae</taxon>
        <taxon>Actinoallomurus</taxon>
    </lineage>
</organism>
<dbReference type="Pfam" id="PF01740">
    <property type="entry name" value="STAS"/>
    <property type="match status" value="1"/>
</dbReference>
<name>A0A543CVT9_9ACTN</name>
<dbReference type="Proteomes" id="UP000316096">
    <property type="component" value="Unassembled WGS sequence"/>
</dbReference>
<reference evidence="4 5" key="1">
    <citation type="submission" date="2019-06" db="EMBL/GenBank/DDBJ databases">
        <title>Sequencing the genomes of 1000 actinobacteria strains.</title>
        <authorList>
            <person name="Klenk H.-P."/>
        </authorList>
    </citation>
    <scope>NUCLEOTIDE SEQUENCE [LARGE SCALE GENOMIC DNA]</scope>
    <source>
        <strain evidence="4 5">DSM 102200</strain>
    </source>
</reference>
<protein>
    <recommendedName>
        <fullName evidence="2">Anti-sigma factor antagonist</fullName>
    </recommendedName>
</protein>
<dbReference type="SUPFAM" id="SSF52091">
    <property type="entry name" value="SpoIIaa-like"/>
    <property type="match status" value="1"/>
</dbReference>
<dbReference type="PROSITE" id="PS50801">
    <property type="entry name" value="STAS"/>
    <property type="match status" value="1"/>
</dbReference>
<dbReference type="CDD" id="cd07043">
    <property type="entry name" value="STAS_anti-anti-sigma_factors"/>
    <property type="match status" value="1"/>
</dbReference>
<sequence length="121" mass="12825">MSRCPGGIRRDLRATVTRRDGRTAVVEVAGEIDVHTSGELRTVLMALADEGGVHIVADFTGVRFCDAAGLGALVAVNNRTRGNGGSLSLTGVRPAQRRILQITRLDHLFRSDDSVDGAIAT</sequence>
<feature type="domain" description="STAS" evidence="3">
    <location>
        <begin position="25"/>
        <end position="121"/>
    </location>
</feature>
<gene>
    <name evidence="4" type="ORF">FB559_6963</name>
</gene>
<dbReference type="InterPro" id="IPR003658">
    <property type="entry name" value="Anti-sigma_ant"/>
</dbReference>
<dbReference type="Gene3D" id="3.30.750.24">
    <property type="entry name" value="STAS domain"/>
    <property type="match status" value="1"/>
</dbReference>
<dbReference type="InterPro" id="IPR036513">
    <property type="entry name" value="STAS_dom_sf"/>
</dbReference>
<proteinExistence type="inferred from homology"/>
<evidence type="ECO:0000256" key="1">
    <source>
        <dbReference type="ARBA" id="ARBA00009013"/>
    </source>
</evidence>
<dbReference type="InterPro" id="IPR002645">
    <property type="entry name" value="STAS_dom"/>
</dbReference>
<keyword evidence="5" id="KW-1185">Reference proteome</keyword>
<dbReference type="AlphaFoldDB" id="A0A543CVT9"/>
<evidence type="ECO:0000259" key="3">
    <source>
        <dbReference type="PROSITE" id="PS50801"/>
    </source>
</evidence>
<dbReference type="PANTHER" id="PTHR33495">
    <property type="entry name" value="ANTI-SIGMA FACTOR ANTAGONIST TM_1081-RELATED-RELATED"/>
    <property type="match status" value="1"/>
</dbReference>
<accession>A0A543CVT9</accession>
<dbReference type="GO" id="GO:0043856">
    <property type="term" value="F:anti-sigma factor antagonist activity"/>
    <property type="evidence" value="ECO:0007669"/>
    <property type="project" value="InterPro"/>
</dbReference>